<dbReference type="AlphaFoldDB" id="A0A895XXH6"/>
<keyword evidence="2" id="KW-1185">Reference proteome</keyword>
<gene>
    <name evidence="1" type="ORF">JQS30_17065</name>
</gene>
<evidence type="ECO:0000313" key="1">
    <source>
        <dbReference type="EMBL" id="QSB07206.1"/>
    </source>
</evidence>
<geneLocation type="plasmid" evidence="1 2">
    <name>p1</name>
</geneLocation>
<protein>
    <recommendedName>
        <fullName evidence="3">SprT-like family protein</fullName>
    </recommendedName>
</protein>
<name>A0A895XXH6_9ACTN</name>
<proteinExistence type="predicted"/>
<evidence type="ECO:0000313" key="2">
    <source>
        <dbReference type="Proteomes" id="UP000662939"/>
    </source>
</evidence>
<organism evidence="1 2">
    <name type="scientific">Natronoglycomyces albus</name>
    <dbReference type="NCBI Taxonomy" id="2811108"/>
    <lineage>
        <taxon>Bacteria</taxon>
        <taxon>Bacillati</taxon>
        <taxon>Actinomycetota</taxon>
        <taxon>Actinomycetes</taxon>
        <taxon>Glycomycetales</taxon>
        <taxon>Glycomycetaceae</taxon>
        <taxon>Natronoglycomyces</taxon>
    </lineage>
</organism>
<reference evidence="1" key="1">
    <citation type="submission" date="2021-02" db="EMBL/GenBank/DDBJ databases">
        <title>Natronoglycomyces albus gen. nov., sp. nov, a haloalkaliphilic actinobacterium from a soda solonchak soil.</title>
        <authorList>
            <person name="Sorokin D.Y."/>
            <person name="Khijniak T.V."/>
            <person name="Zakharycheva A.P."/>
            <person name="Boueva O.V."/>
            <person name="Ariskina E.V."/>
            <person name="Hahnke R.L."/>
            <person name="Bunk B."/>
            <person name="Sproer C."/>
            <person name="Schumann P."/>
            <person name="Evtushenko L.I."/>
            <person name="Kublanov I.V."/>
        </authorList>
    </citation>
    <scope>NUCLEOTIDE SEQUENCE</scope>
    <source>
        <strain evidence="1">DSM 106290</strain>
        <plasmid evidence="1">p1</plasmid>
    </source>
</reference>
<dbReference type="EMBL" id="CP070498">
    <property type="protein sequence ID" value="QSB07206.1"/>
    <property type="molecule type" value="Genomic_DNA"/>
</dbReference>
<dbReference type="Proteomes" id="UP000662939">
    <property type="component" value="Plasmid p1"/>
</dbReference>
<keyword evidence="1" id="KW-0614">Plasmid</keyword>
<evidence type="ECO:0008006" key="3">
    <source>
        <dbReference type="Google" id="ProtNLM"/>
    </source>
</evidence>
<sequence>MTVPLITALQGAWDAIQARHDDVPPVVITLGAGSLDRGGLKLGHFAADRWHHAATATDLSEVFIGGEGLERGSDEVLATLLHEAAHVVANVRGIQDTSRQGRWHNKKFKALAEELGLTVTKDDKLGWSPSQLAEDAATVYADTLQSLNEALTVYRRAEIHAQPGTKGATNTVQPALCGCPRRIRVAPSVLEEAPIVCGSCGQEFQHETADAGT</sequence>
<dbReference type="KEGG" id="nav:JQS30_17065"/>
<accession>A0A895XXH6</accession>